<dbReference type="EMBL" id="BSPC01000069">
    <property type="protein sequence ID" value="GLS23009.1"/>
    <property type="molecule type" value="Genomic_DNA"/>
</dbReference>
<comment type="caution">
    <text evidence="2">The sequence shown here is derived from an EMBL/GenBank/DDBJ whole genome shotgun (WGS) entry which is preliminary data.</text>
</comment>
<dbReference type="Gene3D" id="3.40.710.10">
    <property type="entry name" value="DD-peptidase/beta-lactamase superfamily"/>
    <property type="match status" value="1"/>
</dbReference>
<gene>
    <name evidence="2" type="ORF">GCM10007874_60290</name>
</gene>
<dbReference type="InterPro" id="IPR012338">
    <property type="entry name" value="Beta-lactam/transpept-like"/>
</dbReference>
<dbReference type="PANTHER" id="PTHR43283">
    <property type="entry name" value="BETA-LACTAMASE-RELATED"/>
    <property type="match status" value="1"/>
</dbReference>
<keyword evidence="3" id="KW-1185">Reference proteome</keyword>
<sequence length="392" mass="41498">MDARTHLSSFAEAAAAAVDSGALAGIIGTVTTPRETVFESAHGWRDHGRSLPMAADSVLALASMTKAVTAVAVLQLVERGAVGLDDPLGAILPYFAAPQVLDGFGADGAPHLRPARGTVTLRHLLTHSSGLANETWSADLVRYKQQTGAPTLATRTNASLEVPLLFDPGARWQYSLGLEWTGKLIEALTGLTLGAYLTEHVTGPLGMADTQFGPLPRQQGRLAGVFQREDDGTLQPSDFALLPGEFESGGGGLYGTAQDYLVFLRMLLNRGRHDGIEILRPGTIDLMETEQIPAIAVTRMVTAMPHRSNDFEPSAGLKAGWNLGGVLLREPSPNGRPAGSWGWGGLANCYFWVDGVNGLAGMVLSQVLPFGDGEVLRLFGALERDAYGMSVG</sequence>
<reference evidence="3" key="1">
    <citation type="journal article" date="2019" name="Int. J. Syst. Evol. Microbiol.">
        <title>The Global Catalogue of Microorganisms (GCM) 10K type strain sequencing project: providing services to taxonomists for standard genome sequencing and annotation.</title>
        <authorList>
            <consortium name="The Broad Institute Genomics Platform"/>
            <consortium name="The Broad Institute Genome Sequencing Center for Infectious Disease"/>
            <person name="Wu L."/>
            <person name="Ma J."/>
        </authorList>
    </citation>
    <scope>NUCLEOTIDE SEQUENCE [LARGE SCALE GENOMIC DNA]</scope>
    <source>
        <strain evidence="3">NBRC 101365</strain>
    </source>
</reference>
<feature type="domain" description="Beta-lactamase-related" evidence="1">
    <location>
        <begin position="11"/>
        <end position="373"/>
    </location>
</feature>
<dbReference type="SUPFAM" id="SSF56601">
    <property type="entry name" value="beta-lactamase/transpeptidase-like"/>
    <property type="match status" value="1"/>
</dbReference>
<evidence type="ECO:0000259" key="1">
    <source>
        <dbReference type="Pfam" id="PF00144"/>
    </source>
</evidence>
<name>A0ABQ6CWA1_9HYPH</name>
<accession>A0ABQ6CWA1</accession>
<protein>
    <submittedName>
        <fullName evidence="2">1,4-butanediol diacrylate esterase</fullName>
    </submittedName>
</protein>
<proteinExistence type="predicted"/>
<dbReference type="InterPro" id="IPR050789">
    <property type="entry name" value="Diverse_Enzym_Activities"/>
</dbReference>
<dbReference type="RefSeq" id="WP_284315947.1">
    <property type="nucleotide sequence ID" value="NZ_BSPC01000069.1"/>
</dbReference>
<dbReference type="InterPro" id="IPR001466">
    <property type="entry name" value="Beta-lactam-related"/>
</dbReference>
<organism evidence="2 3">
    <name type="scientific">Labrys miyagiensis</name>
    <dbReference type="NCBI Taxonomy" id="346912"/>
    <lineage>
        <taxon>Bacteria</taxon>
        <taxon>Pseudomonadati</taxon>
        <taxon>Pseudomonadota</taxon>
        <taxon>Alphaproteobacteria</taxon>
        <taxon>Hyphomicrobiales</taxon>
        <taxon>Xanthobacteraceae</taxon>
        <taxon>Labrys</taxon>
    </lineage>
</organism>
<evidence type="ECO:0000313" key="2">
    <source>
        <dbReference type="EMBL" id="GLS23009.1"/>
    </source>
</evidence>
<dbReference type="Proteomes" id="UP001156882">
    <property type="component" value="Unassembled WGS sequence"/>
</dbReference>
<dbReference type="PANTHER" id="PTHR43283:SF3">
    <property type="entry name" value="BETA-LACTAMASE FAMILY PROTEIN (AFU_ORTHOLOGUE AFUA_5G07500)"/>
    <property type="match status" value="1"/>
</dbReference>
<dbReference type="Pfam" id="PF00144">
    <property type="entry name" value="Beta-lactamase"/>
    <property type="match status" value="1"/>
</dbReference>
<evidence type="ECO:0000313" key="3">
    <source>
        <dbReference type="Proteomes" id="UP001156882"/>
    </source>
</evidence>